<dbReference type="InterPro" id="IPR015943">
    <property type="entry name" value="WD40/YVTN_repeat-like_dom_sf"/>
</dbReference>
<feature type="repeat" description="WD" evidence="7">
    <location>
        <begin position="470"/>
        <end position="512"/>
    </location>
</feature>
<evidence type="ECO:0000259" key="8">
    <source>
        <dbReference type="Pfam" id="PF08154"/>
    </source>
</evidence>
<dbReference type="InterPro" id="IPR020472">
    <property type="entry name" value="WD40_PAC1"/>
</dbReference>
<dbReference type="Proteomes" id="UP000669133">
    <property type="component" value="Unassembled WGS sequence"/>
</dbReference>
<comment type="similarity">
    <text evidence="6">Belongs to the WD repeat WDR12/YTM1 family.</text>
</comment>
<dbReference type="PRINTS" id="PR00320">
    <property type="entry name" value="GPROTEINBRPT"/>
</dbReference>
<sequence>MRSLPPPRITRARRWKRIKRALKNLATKGYISDYGVFHRKSLYSRHFYAITRVHKSPFLARMKKRRTDLQVFQTANSSLRLTLEFPMSDKNQIKIKFITSEEDDTLRVEETPLFVPISLKRFGLSEIVNHLLGNYKQDSDEEDHKPVPFNFLINGELLRTSIEDYLVRNGLSSEAFLTIEYTRAILPPSFQASFNNEDWISSIDSINKTSSAVLDSQLQINESKILSGSYDGVVRTYNMSGKVEKQYVGHSAPIKAVKWISPTRIVSCGNDRQVRLWKTAYEGVVDQNEENEDEDIEDGKTLAILEGHKAPVVDLSVSHKAKRILSAGYDNSIGFWSTNYKEMTKIEVPEYDSNVVSTSSKKRRKMALQDSTIRRRSPLSMMSGHTEPVEGVIFDAHDATVGYSVSQDHTIKTWDLVTSRCVDTRTTGFSLLSVLQLPQVNLIASGSSARHINLHDPRISNSAEVINAKLVGHTNFVVALSASPHNANMFASSSHDGTVKVWDVRADKSLYTITREDGTTKKKIFDVCWDNEIGIISGGEDKKIQINKGTDIAN</sequence>
<dbReference type="InterPro" id="IPR036322">
    <property type="entry name" value="WD40_repeat_dom_sf"/>
</dbReference>
<dbReference type="GO" id="GO:0043021">
    <property type="term" value="F:ribonucleoprotein complex binding"/>
    <property type="evidence" value="ECO:0007669"/>
    <property type="project" value="UniProtKB-UniRule"/>
</dbReference>
<dbReference type="Gene3D" id="2.130.10.10">
    <property type="entry name" value="YVTN repeat-like/Quinoprotein amine dehydrogenase"/>
    <property type="match status" value="1"/>
</dbReference>
<feature type="repeat" description="WD" evidence="7">
    <location>
        <begin position="247"/>
        <end position="278"/>
    </location>
</feature>
<evidence type="ECO:0000256" key="5">
    <source>
        <dbReference type="ARBA" id="ARBA00023242"/>
    </source>
</evidence>
<dbReference type="HAMAP" id="MF_03029">
    <property type="entry name" value="WDR12"/>
    <property type="match status" value="1"/>
</dbReference>
<dbReference type="GO" id="GO:0070545">
    <property type="term" value="C:PeBoW complex"/>
    <property type="evidence" value="ECO:0007669"/>
    <property type="project" value="TreeGrafter"/>
</dbReference>
<name>A0A8H8DC98_9ASCO</name>
<comment type="function">
    <text evidence="6">Component of the NOP7 complex, which is required for maturation of the 25S and 5.8S ribosomal RNAs and formation of the 60S ribosome.</text>
</comment>
<feature type="domain" description="NLE" evidence="8">
    <location>
        <begin position="93"/>
        <end position="166"/>
    </location>
</feature>
<keyword evidence="3 7" id="KW-0853">WD repeat</keyword>
<evidence type="ECO:0000256" key="3">
    <source>
        <dbReference type="ARBA" id="ARBA00022574"/>
    </source>
</evidence>
<dbReference type="SUPFAM" id="SSF50978">
    <property type="entry name" value="WD40 repeat-like"/>
    <property type="match status" value="1"/>
</dbReference>
<reference evidence="9 10" key="1">
    <citation type="submission" date="2020-12" db="EMBL/GenBank/DDBJ databases">
        <title>Effect of drift, selection, and recombination on the evolution of hybrid genomes in Candida yeast pathogens.</title>
        <authorList>
            <person name="Mixao V."/>
            <person name="Ksiezopolska E."/>
            <person name="Saus E."/>
            <person name="Boekhout T."/>
            <person name="Gacser A."/>
            <person name="Gabaldon T."/>
        </authorList>
    </citation>
    <scope>NUCLEOTIDE SEQUENCE [LARGE SCALE GENOMIC DNA]</scope>
    <source>
        <strain evidence="9 10">BP57</strain>
    </source>
</reference>
<keyword evidence="10" id="KW-1185">Reference proteome</keyword>
<evidence type="ECO:0000313" key="9">
    <source>
        <dbReference type="EMBL" id="KAG5421313.1"/>
    </source>
</evidence>
<dbReference type="SMART" id="SM00320">
    <property type="entry name" value="WD40"/>
    <property type="match status" value="7"/>
</dbReference>
<dbReference type="PANTHER" id="PTHR19855:SF11">
    <property type="entry name" value="RIBOSOME BIOGENESIS PROTEIN WDR12"/>
    <property type="match status" value="1"/>
</dbReference>
<dbReference type="PROSITE" id="PS50294">
    <property type="entry name" value="WD_REPEATS_REGION"/>
    <property type="match status" value="2"/>
</dbReference>
<gene>
    <name evidence="6" type="primary">YTM1</name>
    <name evidence="9" type="ORF">I9W82_000403</name>
</gene>
<evidence type="ECO:0000256" key="4">
    <source>
        <dbReference type="ARBA" id="ARBA00022737"/>
    </source>
</evidence>
<dbReference type="GO" id="GO:0005654">
    <property type="term" value="C:nucleoplasm"/>
    <property type="evidence" value="ECO:0007669"/>
    <property type="project" value="UniProtKB-SubCell"/>
</dbReference>
<dbReference type="OrthoDB" id="10251381at2759"/>
<dbReference type="Pfam" id="PF08154">
    <property type="entry name" value="NLE"/>
    <property type="match status" value="1"/>
</dbReference>
<keyword evidence="4" id="KW-0677">Repeat</keyword>
<evidence type="ECO:0000256" key="1">
    <source>
        <dbReference type="ARBA" id="ARBA00022517"/>
    </source>
</evidence>
<organism evidence="9 10">
    <name type="scientific">Candida metapsilosis</name>
    <dbReference type="NCBI Taxonomy" id="273372"/>
    <lineage>
        <taxon>Eukaryota</taxon>
        <taxon>Fungi</taxon>
        <taxon>Dikarya</taxon>
        <taxon>Ascomycota</taxon>
        <taxon>Saccharomycotina</taxon>
        <taxon>Pichiomycetes</taxon>
        <taxon>Debaryomycetaceae</taxon>
        <taxon>Candida/Lodderomyces clade</taxon>
        <taxon>Candida</taxon>
    </lineage>
</organism>
<keyword evidence="2 6" id="KW-0698">rRNA processing</keyword>
<dbReference type="GO" id="GO:0030687">
    <property type="term" value="C:preribosome, large subunit precursor"/>
    <property type="evidence" value="ECO:0007669"/>
    <property type="project" value="UniProtKB-UniRule"/>
</dbReference>
<evidence type="ECO:0000256" key="7">
    <source>
        <dbReference type="PROSITE-ProRule" id="PRU00221"/>
    </source>
</evidence>
<dbReference type="CDD" id="cd00200">
    <property type="entry name" value="WD40"/>
    <property type="match status" value="1"/>
</dbReference>
<evidence type="ECO:0000256" key="6">
    <source>
        <dbReference type="HAMAP-Rule" id="MF_03029"/>
    </source>
</evidence>
<comment type="subcellular location">
    <subcellularLocation>
        <location evidence="6">Nucleus</location>
        <location evidence="6">Nucleolus</location>
    </subcellularLocation>
    <subcellularLocation>
        <location evidence="6">Nucleus</location>
        <location evidence="6">Nucleoplasm</location>
    </subcellularLocation>
</comment>
<dbReference type="GO" id="GO:0000466">
    <property type="term" value="P:maturation of 5.8S rRNA from tricistronic rRNA transcript (SSU-rRNA, 5.8S rRNA, LSU-rRNA)"/>
    <property type="evidence" value="ECO:0007669"/>
    <property type="project" value="UniProtKB-UniRule"/>
</dbReference>
<feature type="repeat" description="WD" evidence="7">
    <location>
        <begin position="305"/>
        <end position="346"/>
    </location>
</feature>
<dbReference type="InterPro" id="IPR012972">
    <property type="entry name" value="NLE"/>
</dbReference>
<comment type="subunit">
    <text evidence="6">Component of the NOP7 complex, composed of ERB1, NOP7 and YTM1. Within the NOP7 complex ERB1 appears to interact directly with NOP7 and YTM1. The NOP7 complex also associates with the 66S pre-ribosome.</text>
</comment>
<evidence type="ECO:0000313" key="10">
    <source>
        <dbReference type="Proteomes" id="UP000669133"/>
    </source>
</evidence>
<feature type="repeat" description="WD" evidence="7">
    <location>
        <begin position="382"/>
        <end position="424"/>
    </location>
</feature>
<keyword evidence="5 6" id="KW-0539">Nucleus</keyword>
<protein>
    <recommendedName>
        <fullName evidence="6">Ribosome biogenesis protein YTM1</fullName>
    </recommendedName>
</protein>
<evidence type="ECO:0000256" key="2">
    <source>
        <dbReference type="ARBA" id="ARBA00022552"/>
    </source>
</evidence>
<dbReference type="Pfam" id="PF00400">
    <property type="entry name" value="WD40"/>
    <property type="match status" value="4"/>
</dbReference>
<dbReference type="InterPro" id="IPR001680">
    <property type="entry name" value="WD40_rpt"/>
</dbReference>
<dbReference type="PROSITE" id="PS50082">
    <property type="entry name" value="WD_REPEATS_2"/>
    <property type="match status" value="4"/>
</dbReference>
<dbReference type="PANTHER" id="PTHR19855">
    <property type="entry name" value="WD40 REPEAT PROTEIN 12, 37"/>
    <property type="match status" value="1"/>
</dbReference>
<dbReference type="AlphaFoldDB" id="A0A8H8DC98"/>
<accession>A0A8H8DC98</accession>
<comment type="caution">
    <text evidence="9">The sequence shown here is derived from an EMBL/GenBank/DDBJ whole genome shotgun (WGS) entry which is preliminary data.</text>
</comment>
<dbReference type="FunFam" id="2.130.10.10:FF:000706">
    <property type="entry name" value="Ribosome biogenesis protein YTM1"/>
    <property type="match status" value="1"/>
</dbReference>
<dbReference type="GO" id="GO:0000463">
    <property type="term" value="P:maturation of LSU-rRNA from tricistronic rRNA transcript (SSU-rRNA, 5.8S rRNA, LSU-rRNA)"/>
    <property type="evidence" value="ECO:0007669"/>
    <property type="project" value="UniProtKB-UniRule"/>
</dbReference>
<proteinExistence type="inferred from homology"/>
<dbReference type="InterPro" id="IPR028599">
    <property type="entry name" value="WDR12/Ytm1"/>
</dbReference>
<keyword evidence="1 6" id="KW-0690">Ribosome biogenesis</keyword>
<dbReference type="EMBL" id="JAEOAQ010000001">
    <property type="protein sequence ID" value="KAG5421313.1"/>
    <property type="molecule type" value="Genomic_DNA"/>
</dbReference>